<dbReference type="NCBIfam" id="TIGR01891">
    <property type="entry name" value="amidohydrolases"/>
    <property type="match status" value="1"/>
</dbReference>
<gene>
    <name evidence="4" type="primary">yxeP_3</name>
    <name evidence="4" type="ORF">SAMEA4535761_00685</name>
</gene>
<dbReference type="EC" id="3.-.-.-" evidence="4"/>
<evidence type="ECO:0000256" key="2">
    <source>
        <dbReference type="PIRSR" id="PIRSR005962-1"/>
    </source>
</evidence>
<dbReference type="GO" id="GO:0050118">
    <property type="term" value="F:N-acetyldiaminopimelate deacetylase activity"/>
    <property type="evidence" value="ECO:0007669"/>
    <property type="project" value="UniProtKB-ARBA"/>
</dbReference>
<dbReference type="InterPro" id="IPR011650">
    <property type="entry name" value="Peptidase_M20_dimer"/>
</dbReference>
<dbReference type="PIRSF" id="PIRSF005962">
    <property type="entry name" value="Pept_M20D_amidohydro"/>
    <property type="match status" value="1"/>
</dbReference>
<dbReference type="GO" id="GO:0019877">
    <property type="term" value="P:diaminopimelate biosynthetic process"/>
    <property type="evidence" value="ECO:0007669"/>
    <property type="project" value="UniProtKB-ARBA"/>
</dbReference>
<dbReference type="GO" id="GO:0046872">
    <property type="term" value="F:metal ion binding"/>
    <property type="evidence" value="ECO:0007669"/>
    <property type="project" value="UniProtKB-KW"/>
</dbReference>
<keyword evidence="2" id="KW-0464">Manganese</keyword>
<dbReference type="InterPro" id="IPR002933">
    <property type="entry name" value="Peptidase_M20"/>
</dbReference>
<dbReference type="Gene3D" id="3.40.630.10">
    <property type="entry name" value="Zn peptidases"/>
    <property type="match status" value="1"/>
</dbReference>
<dbReference type="InterPro" id="IPR017439">
    <property type="entry name" value="Amidohydrolase"/>
</dbReference>
<dbReference type="Gene3D" id="3.30.70.360">
    <property type="match status" value="1"/>
</dbReference>
<dbReference type="Pfam" id="PF07687">
    <property type="entry name" value="M20_dimer"/>
    <property type="match status" value="1"/>
</dbReference>
<keyword evidence="2" id="KW-0479">Metal-binding</keyword>
<dbReference type="PANTHER" id="PTHR11014">
    <property type="entry name" value="PEPTIDASE M20 FAMILY MEMBER"/>
    <property type="match status" value="1"/>
</dbReference>
<dbReference type="Proteomes" id="UP000215374">
    <property type="component" value="Chromosome 1"/>
</dbReference>
<proteinExistence type="predicted"/>
<dbReference type="AlphaFoldDB" id="A0A239YQI3"/>
<evidence type="ECO:0000313" key="4">
    <source>
        <dbReference type="EMBL" id="SNV61369.1"/>
    </source>
</evidence>
<evidence type="ECO:0000313" key="5">
    <source>
        <dbReference type="Proteomes" id="UP000215374"/>
    </source>
</evidence>
<dbReference type="OrthoDB" id="9777385at2"/>
<sequence length="409" mass="43329">MHDTFALTGRFAPFERSLDHTRAEREELYTWFHQHPELALEEFQTSARIGEELTQMGAEVIPVGVTGKVGVLRNGDGPTVCFRADFDALPLAEETGLPYSADPALGRSHACGHDMHTAALLGATKLLTEHRDAWSGTFLALFQPAEENGAGARDMADNGLAEKVPTPEVVLGQHVGPMLPNYGLGALSGPICATCVQTKITIHGTGAHGSMPEKGVDPVVIAAHVITRLQTIVARELAPQEMGVVTVGAIHAGDSPNTIPATAELSVSTRAFTTAVSDQLNEAIRRITRAECAAAGAAEPTFTHLGGAPEFHNDEATTETVMAAFREQFGDAVGDFGRLSGSEDFPTIANAFGAPYFYWFVGSSADIETAPSNHSPHFAPDLQPTLDQATRAIIVSASPWLMGATPGKN</sequence>
<accession>A0A239YQI3</accession>
<dbReference type="FunFam" id="3.30.70.360:FF:000001">
    <property type="entry name" value="N-acetyldiaminopimelate deacetylase"/>
    <property type="match status" value="1"/>
</dbReference>
<organism evidence="4 5">
    <name type="scientific">Corynebacterium imitans</name>
    <dbReference type="NCBI Taxonomy" id="156978"/>
    <lineage>
        <taxon>Bacteria</taxon>
        <taxon>Bacillati</taxon>
        <taxon>Actinomycetota</taxon>
        <taxon>Actinomycetes</taxon>
        <taxon>Mycobacteriales</taxon>
        <taxon>Corynebacteriaceae</taxon>
        <taxon>Corynebacterium</taxon>
    </lineage>
</organism>
<feature type="binding site" evidence="2">
    <location>
        <position position="147"/>
    </location>
    <ligand>
        <name>Mn(2+)</name>
        <dbReference type="ChEBI" id="CHEBI:29035"/>
        <label>2</label>
    </ligand>
</feature>
<dbReference type="Pfam" id="PF01546">
    <property type="entry name" value="Peptidase_M20"/>
    <property type="match status" value="1"/>
</dbReference>
<reference evidence="4 5" key="1">
    <citation type="submission" date="2017-06" db="EMBL/GenBank/DDBJ databases">
        <authorList>
            <consortium name="Pathogen Informatics"/>
        </authorList>
    </citation>
    <scope>NUCLEOTIDE SEQUENCE [LARGE SCALE GENOMIC DNA]</scope>
    <source>
        <strain evidence="4 5">NCTC13015</strain>
    </source>
</reference>
<name>A0A239YQI3_9CORY</name>
<dbReference type="EMBL" id="LT906467">
    <property type="protein sequence ID" value="SNV61369.1"/>
    <property type="molecule type" value="Genomic_DNA"/>
</dbReference>
<evidence type="ECO:0000256" key="1">
    <source>
        <dbReference type="ARBA" id="ARBA00022801"/>
    </source>
</evidence>
<keyword evidence="1 4" id="KW-0378">Hydrolase</keyword>
<dbReference type="RefSeq" id="WP_051904756.1">
    <property type="nucleotide sequence ID" value="NZ_CP009211.1"/>
</dbReference>
<dbReference type="InterPro" id="IPR036264">
    <property type="entry name" value="Bact_exopeptidase_dim_dom"/>
</dbReference>
<protein>
    <submittedName>
        <fullName evidence="4">Peptidase</fullName>
        <ecNumber evidence="4">3.-.-.-</ecNumber>
    </submittedName>
</protein>
<feature type="domain" description="Peptidase M20 dimerisation" evidence="3">
    <location>
        <begin position="199"/>
        <end position="292"/>
    </location>
</feature>
<evidence type="ECO:0000259" key="3">
    <source>
        <dbReference type="Pfam" id="PF07687"/>
    </source>
</evidence>
<dbReference type="SUPFAM" id="SSF55031">
    <property type="entry name" value="Bacterial exopeptidase dimerisation domain"/>
    <property type="match status" value="1"/>
</dbReference>
<feature type="binding site" evidence="2">
    <location>
        <position position="374"/>
    </location>
    <ligand>
        <name>Mn(2+)</name>
        <dbReference type="ChEBI" id="CHEBI:29035"/>
        <label>2</label>
    </ligand>
</feature>
<comment type="cofactor">
    <cofactor evidence="2">
        <name>Mn(2+)</name>
        <dbReference type="ChEBI" id="CHEBI:29035"/>
    </cofactor>
    <text evidence="2">The Mn(2+) ion enhances activity.</text>
</comment>
<feature type="binding site" evidence="2">
    <location>
        <position position="111"/>
    </location>
    <ligand>
        <name>Mn(2+)</name>
        <dbReference type="ChEBI" id="CHEBI:29035"/>
        <label>2</label>
    </ligand>
</feature>
<feature type="binding site" evidence="2">
    <location>
        <position position="174"/>
    </location>
    <ligand>
        <name>Mn(2+)</name>
        <dbReference type="ChEBI" id="CHEBI:29035"/>
        <label>2</label>
    </ligand>
</feature>
<feature type="binding site" evidence="2">
    <location>
        <position position="113"/>
    </location>
    <ligand>
        <name>Mn(2+)</name>
        <dbReference type="ChEBI" id="CHEBI:29035"/>
        <label>2</label>
    </ligand>
</feature>
<dbReference type="SUPFAM" id="SSF53187">
    <property type="entry name" value="Zn-dependent exopeptidases"/>
    <property type="match status" value="1"/>
</dbReference>
<dbReference type="PANTHER" id="PTHR11014:SF63">
    <property type="entry name" value="METALLOPEPTIDASE, PUTATIVE (AFU_ORTHOLOGUE AFUA_6G09600)-RELATED"/>
    <property type="match status" value="1"/>
</dbReference>